<proteinExistence type="predicted"/>
<dbReference type="OrthoDB" id="9813910at2"/>
<keyword evidence="1" id="KW-0732">Signal</keyword>
<feature type="chain" id="PRO_5022821636" description="DUF5683 domain-containing protein" evidence="1">
    <location>
        <begin position="27"/>
        <end position="213"/>
    </location>
</feature>
<dbReference type="EMBL" id="CP040896">
    <property type="protein sequence ID" value="QDA61167.1"/>
    <property type="molecule type" value="Genomic_DNA"/>
</dbReference>
<organism evidence="3 4">
    <name type="scientific">Hymenobacter jejuensis</name>
    <dbReference type="NCBI Taxonomy" id="2502781"/>
    <lineage>
        <taxon>Bacteria</taxon>
        <taxon>Pseudomonadati</taxon>
        <taxon>Bacteroidota</taxon>
        <taxon>Cytophagia</taxon>
        <taxon>Cytophagales</taxon>
        <taxon>Hymenobacteraceae</taxon>
        <taxon>Hymenobacter</taxon>
    </lineage>
</organism>
<dbReference type="InterPro" id="IPR043738">
    <property type="entry name" value="DUF5683"/>
</dbReference>
<evidence type="ECO:0000256" key="1">
    <source>
        <dbReference type="SAM" id="SignalP"/>
    </source>
</evidence>
<feature type="signal peptide" evidence="1">
    <location>
        <begin position="1"/>
        <end position="26"/>
    </location>
</feature>
<sequence>MLVTSRALLLMLLLVLATSVLGTAQAQVVTAGPDSTQVDAPAVPDSLRKTARLLGMKVTPPTKAVLLAAFIPGAGQVYNHKYWKLPLVYGAVGGTLGVEFFYQSRYKEYVTGFRARQQGLPDPGPRSSQETSAENVRAGIIFYRRYRDQFIAYSLLAYGMTIVDALVDAHLRDFDVSDDLSVHWNPTLLRVPTAPSAPGVAITLNLKSTRSTK</sequence>
<dbReference type="Proteomes" id="UP000305398">
    <property type="component" value="Chromosome"/>
</dbReference>
<evidence type="ECO:0000313" key="3">
    <source>
        <dbReference type="EMBL" id="QDA61167.1"/>
    </source>
</evidence>
<evidence type="ECO:0000313" key="4">
    <source>
        <dbReference type="Proteomes" id="UP000305398"/>
    </source>
</evidence>
<keyword evidence="4" id="KW-1185">Reference proteome</keyword>
<name>A0A5B8A1Z7_9BACT</name>
<dbReference type="RefSeq" id="WP_139516341.1">
    <property type="nucleotide sequence ID" value="NZ_CP040896.1"/>
</dbReference>
<reference evidence="3 4" key="1">
    <citation type="submission" date="2019-06" db="EMBL/GenBank/DDBJ databases">
        <authorList>
            <person name="Srinivasan S."/>
        </authorList>
    </citation>
    <scope>NUCLEOTIDE SEQUENCE [LARGE SCALE GENOMIC DNA]</scope>
    <source>
        <strain evidence="3 4">17J68-5</strain>
    </source>
</reference>
<accession>A0A5B8A1Z7</accession>
<dbReference type="KEGG" id="hyj:FHG12_14120"/>
<protein>
    <recommendedName>
        <fullName evidence="2">DUF5683 domain-containing protein</fullName>
    </recommendedName>
</protein>
<feature type="domain" description="DUF5683" evidence="2">
    <location>
        <begin position="59"/>
        <end position="205"/>
    </location>
</feature>
<dbReference type="AlphaFoldDB" id="A0A5B8A1Z7"/>
<evidence type="ECO:0000259" key="2">
    <source>
        <dbReference type="Pfam" id="PF18935"/>
    </source>
</evidence>
<dbReference type="Pfam" id="PF18935">
    <property type="entry name" value="DUF5683"/>
    <property type="match status" value="1"/>
</dbReference>
<gene>
    <name evidence="3" type="ORF">FHG12_14120</name>
</gene>